<evidence type="ECO:0008006" key="3">
    <source>
        <dbReference type="Google" id="ProtNLM"/>
    </source>
</evidence>
<gene>
    <name evidence="2" type="ORF">SDC9_75549</name>
</gene>
<dbReference type="InterPro" id="IPR024529">
    <property type="entry name" value="ECF_trnsprt_substrate-spec"/>
</dbReference>
<reference evidence="2" key="1">
    <citation type="submission" date="2019-08" db="EMBL/GenBank/DDBJ databases">
        <authorList>
            <person name="Kucharzyk K."/>
            <person name="Murdoch R.W."/>
            <person name="Higgins S."/>
            <person name="Loffler F."/>
        </authorList>
    </citation>
    <scope>NUCLEOTIDE SEQUENCE</scope>
</reference>
<accession>A0A644YMA3</accession>
<dbReference type="GO" id="GO:0022857">
    <property type="term" value="F:transmembrane transporter activity"/>
    <property type="evidence" value="ECO:0007669"/>
    <property type="project" value="InterPro"/>
</dbReference>
<name>A0A644YMA3_9ZZZZ</name>
<feature type="transmembrane region" description="Helical" evidence="1">
    <location>
        <begin position="60"/>
        <end position="84"/>
    </location>
</feature>
<sequence length="197" mass="20541">MTNGTDSTRRLVGMSIFTAMVVVLQIFATFVKFGPFSITLALAPIVVGAALYGPKAGAWLGAAFGAVVLIMCIVAADIGGSILWNVNPAVTAILCIVKGCAAGYISGLVYKALSGKSVTFRVIAAALCSPIVNTGIFVLAMVLFYRDTLTQWAGGSDLFIYVFATLIGVNFLVELLVNTALAPVIARIIKIGGRETS</sequence>
<keyword evidence="1" id="KW-1133">Transmembrane helix</keyword>
<feature type="transmembrane region" description="Helical" evidence="1">
    <location>
        <begin position="122"/>
        <end position="146"/>
    </location>
</feature>
<dbReference type="EMBL" id="VSSQ01005404">
    <property type="protein sequence ID" value="MPM29011.1"/>
    <property type="molecule type" value="Genomic_DNA"/>
</dbReference>
<dbReference type="Gene3D" id="1.10.1760.20">
    <property type="match status" value="1"/>
</dbReference>
<feature type="transmembrane region" description="Helical" evidence="1">
    <location>
        <begin position="36"/>
        <end position="53"/>
    </location>
</feature>
<keyword evidence="1" id="KW-0812">Transmembrane</keyword>
<feature type="transmembrane region" description="Helical" evidence="1">
    <location>
        <begin position="158"/>
        <end position="181"/>
    </location>
</feature>
<protein>
    <recommendedName>
        <fullName evidence="3">ECF transporter S component</fullName>
    </recommendedName>
</protein>
<evidence type="ECO:0000256" key="1">
    <source>
        <dbReference type="SAM" id="Phobius"/>
    </source>
</evidence>
<dbReference type="Pfam" id="PF12822">
    <property type="entry name" value="ECF_trnsprt"/>
    <property type="match status" value="1"/>
</dbReference>
<organism evidence="2">
    <name type="scientific">bioreactor metagenome</name>
    <dbReference type="NCBI Taxonomy" id="1076179"/>
    <lineage>
        <taxon>unclassified sequences</taxon>
        <taxon>metagenomes</taxon>
        <taxon>ecological metagenomes</taxon>
    </lineage>
</organism>
<proteinExistence type="predicted"/>
<dbReference type="AlphaFoldDB" id="A0A644YMA3"/>
<comment type="caution">
    <text evidence="2">The sequence shown here is derived from an EMBL/GenBank/DDBJ whole genome shotgun (WGS) entry which is preliminary data.</text>
</comment>
<keyword evidence="1" id="KW-0472">Membrane</keyword>
<feature type="transmembrane region" description="Helical" evidence="1">
    <location>
        <begin position="90"/>
        <end position="110"/>
    </location>
</feature>
<evidence type="ECO:0000313" key="2">
    <source>
        <dbReference type="EMBL" id="MPM29011.1"/>
    </source>
</evidence>
<feature type="transmembrane region" description="Helical" evidence="1">
    <location>
        <begin position="12"/>
        <end position="30"/>
    </location>
</feature>